<reference evidence="2 3" key="1">
    <citation type="submission" date="2018-12" db="EMBL/GenBank/DDBJ databases">
        <authorList>
            <consortium name="Pathogen Informatics"/>
        </authorList>
    </citation>
    <scope>NUCLEOTIDE SEQUENCE [LARGE SCALE GENOMIC DNA]</scope>
    <source>
        <strain evidence="2 3">NCTC8284</strain>
    </source>
</reference>
<evidence type="ECO:0000313" key="3">
    <source>
        <dbReference type="Proteomes" id="UP000278733"/>
    </source>
</evidence>
<protein>
    <recommendedName>
        <fullName evidence="4">DUF3800 domain-containing protein</fullName>
    </recommendedName>
</protein>
<dbReference type="Proteomes" id="UP000278733">
    <property type="component" value="Chromosome"/>
</dbReference>
<dbReference type="Pfam" id="PF12686">
    <property type="entry name" value="DUF3800"/>
    <property type="match status" value="1"/>
</dbReference>
<organism evidence="2 3">
    <name type="scientific">Rodentibacter pneumotropicus</name>
    <dbReference type="NCBI Taxonomy" id="758"/>
    <lineage>
        <taxon>Bacteria</taxon>
        <taxon>Pseudomonadati</taxon>
        <taxon>Pseudomonadota</taxon>
        <taxon>Gammaproteobacteria</taxon>
        <taxon>Pasteurellales</taxon>
        <taxon>Pasteurellaceae</taxon>
        <taxon>Rodentibacter</taxon>
    </lineage>
</organism>
<proteinExistence type="predicted"/>
<gene>
    <name evidence="2" type="ORF">NCTC8284_01826</name>
</gene>
<evidence type="ECO:0000256" key="1">
    <source>
        <dbReference type="SAM" id="MobiDB-lite"/>
    </source>
</evidence>
<dbReference type="InterPro" id="IPR024524">
    <property type="entry name" value="DUF3800"/>
</dbReference>
<evidence type="ECO:0008006" key="4">
    <source>
        <dbReference type="Google" id="ProtNLM"/>
    </source>
</evidence>
<name>A0A448MNR2_9PAST</name>
<evidence type="ECO:0000313" key="2">
    <source>
        <dbReference type="EMBL" id="VEH66653.1"/>
    </source>
</evidence>
<sequence length="76" mass="8842">MQVSVYLDESGDLGWKFDAPYRQGGSSRYLTIATILIHHDKRHLLKRLMKSLYKKTKRQQTKKSNGLHSHQKIAFG</sequence>
<accession>A0A448MNR2</accession>
<dbReference type="EMBL" id="LR134405">
    <property type="protein sequence ID" value="VEH66653.1"/>
    <property type="molecule type" value="Genomic_DNA"/>
</dbReference>
<dbReference type="AlphaFoldDB" id="A0A448MNR2"/>
<dbReference type="KEGG" id="rpne:NCTC8284_01826"/>
<feature type="region of interest" description="Disordered" evidence="1">
    <location>
        <begin position="55"/>
        <end position="76"/>
    </location>
</feature>